<dbReference type="AlphaFoldDB" id="A0A417Z4M6"/>
<feature type="transmembrane region" description="Helical" evidence="1">
    <location>
        <begin position="6"/>
        <end position="22"/>
    </location>
</feature>
<evidence type="ECO:0000256" key="1">
    <source>
        <dbReference type="SAM" id="Phobius"/>
    </source>
</evidence>
<sequence length="152" mass="16070">MRSWSLVIVIVVLCALVVYLRSKMREGVTRWAAERLGVGAARARAKALLWYGSATAAALALLVGGYLAARAGGSVAYLRFVAAVLVFVLFVPVATLGAPKLTKWQKNFGRRLHEAGAARDAAEAFARVARVFSVVGVLCGVGAVLLVAHHTP</sequence>
<protein>
    <submittedName>
        <fullName evidence="2">Uncharacterized protein</fullName>
    </submittedName>
</protein>
<name>A0A417Z4M6_9MICO</name>
<evidence type="ECO:0000313" key="2">
    <source>
        <dbReference type="EMBL" id="RHW45668.1"/>
    </source>
</evidence>
<dbReference type="EMBL" id="QWLM01000008">
    <property type="protein sequence ID" value="RHW45668.1"/>
    <property type="molecule type" value="Genomic_DNA"/>
</dbReference>
<comment type="caution">
    <text evidence="2">The sequence shown here is derived from an EMBL/GenBank/DDBJ whole genome shotgun (WGS) entry which is preliminary data.</text>
</comment>
<reference evidence="2 3" key="1">
    <citation type="submission" date="2018-08" db="EMBL/GenBank/DDBJ databases">
        <title>Whole genome sequence analysis of Dermacoccus abyssi bacteria isolated from Deep Mariana trench Micromonospora spp reveals genes involved in the environmental adaptation and production of secondary metabolites.</title>
        <authorList>
            <person name="Abdel-Mageed W.M."/>
            <person name="Lehri B."/>
            <person name="Nouioui I."/>
            <person name="Goodfellow I."/>
            <person name="Jaspars M."/>
            <person name="Karlyshev A."/>
        </authorList>
    </citation>
    <scope>NUCLEOTIDE SEQUENCE [LARGE SCALE GENOMIC DNA]</scope>
    <source>
        <strain evidence="2 3">MT1.1</strain>
    </source>
</reference>
<accession>A0A417Z4M6</accession>
<gene>
    <name evidence="2" type="ORF">D1832_08130</name>
</gene>
<feature type="transmembrane region" description="Helical" evidence="1">
    <location>
        <begin position="48"/>
        <end position="69"/>
    </location>
</feature>
<dbReference type="RefSeq" id="WP_118913422.1">
    <property type="nucleotide sequence ID" value="NZ_CBCRVH010000009.1"/>
</dbReference>
<evidence type="ECO:0000313" key="3">
    <source>
        <dbReference type="Proteomes" id="UP000285376"/>
    </source>
</evidence>
<dbReference type="Proteomes" id="UP000285376">
    <property type="component" value="Unassembled WGS sequence"/>
</dbReference>
<organism evidence="2 3">
    <name type="scientific">Dermacoccus abyssi</name>
    <dbReference type="NCBI Taxonomy" id="322596"/>
    <lineage>
        <taxon>Bacteria</taxon>
        <taxon>Bacillati</taxon>
        <taxon>Actinomycetota</taxon>
        <taxon>Actinomycetes</taxon>
        <taxon>Micrococcales</taxon>
        <taxon>Dermacoccaceae</taxon>
        <taxon>Dermacoccus</taxon>
    </lineage>
</organism>
<proteinExistence type="predicted"/>
<keyword evidence="1" id="KW-0472">Membrane</keyword>
<feature type="transmembrane region" description="Helical" evidence="1">
    <location>
        <begin position="128"/>
        <end position="148"/>
    </location>
</feature>
<feature type="transmembrane region" description="Helical" evidence="1">
    <location>
        <begin position="75"/>
        <end position="98"/>
    </location>
</feature>
<keyword evidence="1" id="KW-1133">Transmembrane helix</keyword>
<keyword evidence="1" id="KW-0812">Transmembrane</keyword>